<evidence type="ECO:0000313" key="1">
    <source>
        <dbReference type="Proteomes" id="UP000887576"/>
    </source>
</evidence>
<name>A0AC34RR56_9BILA</name>
<reference evidence="2" key="1">
    <citation type="submission" date="2022-11" db="UniProtKB">
        <authorList>
            <consortium name="WormBaseParasite"/>
        </authorList>
    </citation>
    <scope>IDENTIFICATION</scope>
</reference>
<accession>A0AC34RR56</accession>
<proteinExistence type="predicted"/>
<evidence type="ECO:0000313" key="2">
    <source>
        <dbReference type="WBParaSite" id="JU765_v2.g9454.t1"/>
    </source>
</evidence>
<dbReference type="Proteomes" id="UP000887576">
    <property type="component" value="Unplaced"/>
</dbReference>
<protein>
    <submittedName>
        <fullName evidence="2">Casein kinase II subunit beta</fullName>
    </submittedName>
</protein>
<sequence>MLSSTSPSFMSEATDSSVPKFINWLHSFDFMKSMCYVDLDYLQDSFNRVDIFKELGVAEQEIPCLINQILSNDYEDFLYDNDVQNVLVDLYGLMHARYILSFNGLEMMKNKYLRGIFGKCPRDLCDGQNCLPTGLYLFL</sequence>
<dbReference type="WBParaSite" id="JU765_v2.g9454.t1">
    <property type="protein sequence ID" value="JU765_v2.g9454.t1"/>
    <property type="gene ID" value="JU765_v2.g9454"/>
</dbReference>
<organism evidence="1 2">
    <name type="scientific">Panagrolaimus sp. JU765</name>
    <dbReference type="NCBI Taxonomy" id="591449"/>
    <lineage>
        <taxon>Eukaryota</taxon>
        <taxon>Metazoa</taxon>
        <taxon>Ecdysozoa</taxon>
        <taxon>Nematoda</taxon>
        <taxon>Chromadorea</taxon>
        <taxon>Rhabditida</taxon>
        <taxon>Tylenchina</taxon>
        <taxon>Panagrolaimomorpha</taxon>
        <taxon>Panagrolaimoidea</taxon>
        <taxon>Panagrolaimidae</taxon>
        <taxon>Panagrolaimus</taxon>
    </lineage>
</organism>